<gene>
    <name evidence="1" type="ORF">EYF80_026302</name>
</gene>
<evidence type="ECO:0000313" key="2">
    <source>
        <dbReference type="Proteomes" id="UP000314294"/>
    </source>
</evidence>
<dbReference type="EMBL" id="SRLO01000272">
    <property type="protein sequence ID" value="TNN63452.1"/>
    <property type="molecule type" value="Genomic_DNA"/>
</dbReference>
<keyword evidence="2" id="KW-1185">Reference proteome</keyword>
<accession>A0A4Z2HF85</accession>
<sequence>MQSKGQEKTAILASFIDVTSPSASFLNTMPWSMEDAVVWIVDSPQACAMRLPRKSSLPYCLLMTAVRMREVTSLTSWRFSAEEHTQSDRMSSVFLHAFS</sequence>
<reference evidence="1 2" key="1">
    <citation type="submission" date="2019-03" db="EMBL/GenBank/DDBJ databases">
        <title>First draft genome of Liparis tanakae, snailfish: a comprehensive survey of snailfish specific genes.</title>
        <authorList>
            <person name="Kim W."/>
            <person name="Song I."/>
            <person name="Jeong J.-H."/>
            <person name="Kim D."/>
            <person name="Kim S."/>
            <person name="Ryu S."/>
            <person name="Song J.Y."/>
            <person name="Lee S.K."/>
        </authorList>
    </citation>
    <scope>NUCLEOTIDE SEQUENCE [LARGE SCALE GENOMIC DNA]</scope>
    <source>
        <tissue evidence="1">Muscle</tissue>
    </source>
</reference>
<comment type="caution">
    <text evidence="1">The sequence shown here is derived from an EMBL/GenBank/DDBJ whole genome shotgun (WGS) entry which is preliminary data.</text>
</comment>
<dbReference type="AlphaFoldDB" id="A0A4Z2HF85"/>
<organism evidence="1 2">
    <name type="scientific">Liparis tanakae</name>
    <name type="common">Tanaka's snailfish</name>
    <dbReference type="NCBI Taxonomy" id="230148"/>
    <lineage>
        <taxon>Eukaryota</taxon>
        <taxon>Metazoa</taxon>
        <taxon>Chordata</taxon>
        <taxon>Craniata</taxon>
        <taxon>Vertebrata</taxon>
        <taxon>Euteleostomi</taxon>
        <taxon>Actinopterygii</taxon>
        <taxon>Neopterygii</taxon>
        <taxon>Teleostei</taxon>
        <taxon>Neoteleostei</taxon>
        <taxon>Acanthomorphata</taxon>
        <taxon>Eupercaria</taxon>
        <taxon>Perciformes</taxon>
        <taxon>Cottioidei</taxon>
        <taxon>Cottales</taxon>
        <taxon>Liparidae</taxon>
        <taxon>Liparis</taxon>
    </lineage>
</organism>
<dbReference type="Proteomes" id="UP000314294">
    <property type="component" value="Unassembled WGS sequence"/>
</dbReference>
<evidence type="ECO:0000313" key="1">
    <source>
        <dbReference type="EMBL" id="TNN63452.1"/>
    </source>
</evidence>
<name>A0A4Z2HF85_9TELE</name>
<proteinExistence type="predicted"/>
<protein>
    <submittedName>
        <fullName evidence="1">Uncharacterized protein</fullName>
    </submittedName>
</protein>